<evidence type="ECO:0000256" key="6">
    <source>
        <dbReference type="ARBA" id="ARBA00023211"/>
    </source>
</evidence>
<dbReference type="NCBIfam" id="NF006771">
    <property type="entry name" value="PRK09290.1-5"/>
    <property type="match status" value="1"/>
</dbReference>
<keyword evidence="4" id="KW-0479">Metal-binding</keyword>
<dbReference type="NCBIfam" id="TIGR01879">
    <property type="entry name" value="hydantase"/>
    <property type="match status" value="1"/>
</dbReference>
<protein>
    <submittedName>
        <fullName evidence="8">M20 family metallo-hydrolase</fullName>
    </submittedName>
</protein>
<evidence type="ECO:0000256" key="1">
    <source>
        <dbReference type="ARBA" id="ARBA00001936"/>
    </source>
</evidence>
<dbReference type="EMBL" id="JBHTCT010000005">
    <property type="protein sequence ID" value="MFC7364161.1"/>
    <property type="molecule type" value="Genomic_DNA"/>
</dbReference>
<dbReference type="InterPro" id="IPR036264">
    <property type="entry name" value="Bact_exopeptidase_dim_dom"/>
</dbReference>
<dbReference type="CDD" id="cd03884">
    <property type="entry name" value="M20_bAS"/>
    <property type="match status" value="1"/>
</dbReference>
<comment type="caution">
    <text evidence="8">The sequence shown here is derived from an EMBL/GenBank/DDBJ whole genome shotgun (WGS) entry which is preliminary data.</text>
</comment>
<sequence length="424" mass="46538">MKLSQGINVERLQKRIMDLGEIGKTPSGGVTRRALSPEDKQGHQLVIGWMKELGMNVRYDHFGNLIGRLEGNHPEIPPVVIGSHIDTVKNGGKFDGVIGVLGGIEVAQTLREEGFSHARPLEIIAFCEEEGSRFNDGLFGSRGVAGKLNESDLIKLDEKGITRLEALKNFSDQIQPENMAHSVLKQGEVHAYLEMHIEQGPYLEAEELPIAVVTDIAGPHWMTITLEGEAGHAGTVPMHLRRDPVPAASEIILYIEKLCNMPEAKETVGTVGILESIPGGSNIIPAKVRFTLDLRDIDLDRREGLFKSIVNKIQEVCKERAIDWNIEEGMRVPPVSCSPRLTSYLLEAMKDMGLPPKKMVSGAGHDAMLMTELTDVGMIFVRCKKGVSHQPEEWADAEDIAKGTETLLAVAKVLLNEREDAGIA</sequence>
<dbReference type="InterPro" id="IPR011650">
    <property type="entry name" value="Peptidase_M20_dimer"/>
</dbReference>
<dbReference type="Gene3D" id="3.30.70.360">
    <property type="match status" value="1"/>
</dbReference>
<comment type="similarity">
    <text evidence="2">Belongs to the peptidase M20 family.</text>
</comment>
<name>A0ABW2NHG8_9BACL</name>
<dbReference type="SUPFAM" id="SSF53187">
    <property type="entry name" value="Zn-dependent exopeptidases"/>
    <property type="match status" value="1"/>
</dbReference>
<comment type="subunit">
    <text evidence="3">Homodimer.</text>
</comment>
<feature type="domain" description="Peptidase M20 dimerisation" evidence="7">
    <location>
        <begin position="219"/>
        <end position="319"/>
    </location>
</feature>
<reference evidence="9" key="1">
    <citation type="journal article" date="2019" name="Int. J. Syst. Evol. Microbiol.">
        <title>The Global Catalogue of Microorganisms (GCM) 10K type strain sequencing project: providing services to taxonomists for standard genome sequencing and annotation.</title>
        <authorList>
            <consortium name="The Broad Institute Genomics Platform"/>
            <consortium name="The Broad Institute Genome Sequencing Center for Infectious Disease"/>
            <person name="Wu L."/>
            <person name="Ma J."/>
        </authorList>
    </citation>
    <scope>NUCLEOTIDE SEQUENCE [LARGE SCALE GENOMIC DNA]</scope>
    <source>
        <strain evidence="9">JCM 4738</strain>
    </source>
</reference>
<evidence type="ECO:0000313" key="8">
    <source>
        <dbReference type="EMBL" id="MFC7364161.1"/>
    </source>
</evidence>
<evidence type="ECO:0000313" key="9">
    <source>
        <dbReference type="Proteomes" id="UP001596483"/>
    </source>
</evidence>
<dbReference type="PANTHER" id="PTHR32494:SF19">
    <property type="entry name" value="ALLANTOATE DEIMINASE-RELATED"/>
    <property type="match status" value="1"/>
</dbReference>
<keyword evidence="5" id="KW-0378">Hydrolase</keyword>
<evidence type="ECO:0000256" key="5">
    <source>
        <dbReference type="ARBA" id="ARBA00022801"/>
    </source>
</evidence>
<proteinExistence type="inferred from homology"/>
<evidence type="ECO:0000256" key="3">
    <source>
        <dbReference type="ARBA" id="ARBA00011738"/>
    </source>
</evidence>
<comment type="cofactor">
    <cofactor evidence="1">
        <name>Mn(2+)</name>
        <dbReference type="ChEBI" id="CHEBI:29035"/>
    </cofactor>
</comment>
<dbReference type="Pfam" id="PF01546">
    <property type="entry name" value="Peptidase_M20"/>
    <property type="match status" value="1"/>
</dbReference>
<dbReference type="Gene3D" id="3.40.630.10">
    <property type="entry name" value="Zn peptidases"/>
    <property type="match status" value="1"/>
</dbReference>
<keyword evidence="9" id="KW-1185">Reference proteome</keyword>
<dbReference type="SUPFAM" id="SSF55031">
    <property type="entry name" value="Bacterial exopeptidase dimerisation domain"/>
    <property type="match status" value="1"/>
</dbReference>
<evidence type="ECO:0000256" key="4">
    <source>
        <dbReference type="ARBA" id="ARBA00022723"/>
    </source>
</evidence>
<dbReference type="PIRSF" id="PIRSF001235">
    <property type="entry name" value="Amidase_carbamoylase"/>
    <property type="match status" value="1"/>
</dbReference>
<evidence type="ECO:0000256" key="2">
    <source>
        <dbReference type="ARBA" id="ARBA00006153"/>
    </source>
</evidence>
<keyword evidence="6" id="KW-0464">Manganese</keyword>
<dbReference type="PANTHER" id="PTHR32494">
    <property type="entry name" value="ALLANTOATE DEIMINASE-RELATED"/>
    <property type="match status" value="1"/>
</dbReference>
<dbReference type="RefSeq" id="WP_157296223.1">
    <property type="nucleotide sequence ID" value="NZ_JBHTCT010000005.1"/>
</dbReference>
<dbReference type="Pfam" id="PF07687">
    <property type="entry name" value="M20_dimer"/>
    <property type="match status" value="1"/>
</dbReference>
<dbReference type="Proteomes" id="UP001596483">
    <property type="component" value="Unassembled WGS sequence"/>
</dbReference>
<dbReference type="InterPro" id="IPR002933">
    <property type="entry name" value="Peptidase_M20"/>
</dbReference>
<dbReference type="InterPro" id="IPR010158">
    <property type="entry name" value="Amidase_Cbmase"/>
</dbReference>
<gene>
    <name evidence="8" type="ORF">ACFQQH_03150</name>
</gene>
<accession>A0ABW2NHG8</accession>
<organism evidence="8 9">
    <name type="scientific">Bhargavaea changchunensis</name>
    <dbReference type="NCBI Taxonomy" id="2134037"/>
    <lineage>
        <taxon>Bacteria</taxon>
        <taxon>Bacillati</taxon>
        <taxon>Bacillota</taxon>
        <taxon>Bacilli</taxon>
        <taxon>Bacillales</taxon>
        <taxon>Caryophanaceae</taxon>
        <taxon>Bhargavaea</taxon>
    </lineage>
</organism>
<evidence type="ECO:0000259" key="7">
    <source>
        <dbReference type="Pfam" id="PF07687"/>
    </source>
</evidence>